<feature type="chain" id="PRO_5039324770" evidence="1">
    <location>
        <begin position="35"/>
        <end position="227"/>
    </location>
</feature>
<name>A0A9D4Z6J4_ADICA</name>
<sequence>MAVMCSFRERIAMVAALSLLVVAALSSGGKVVMASICPSEALVYPYWSYCNNPARYDEEFTFVSASLFTVLGDKQGLAPSQLSSATGAFVVLSSSPATYKLIYGGDSSTNVTTVAQGQNLMIQNVATGWYLSWFMGSTDYILVEVADSASAATFQLVQDEDALVICPLLLNARCALYNIMSNSSVGVSSYTSDAITTFTRESSDLHDFYVFSTAQSNHVQLASVVSN</sequence>
<dbReference type="EMBL" id="JABFUD020000020">
    <property type="protein sequence ID" value="KAI5064238.1"/>
    <property type="molecule type" value="Genomic_DNA"/>
</dbReference>
<dbReference type="AlphaFoldDB" id="A0A9D4Z6J4"/>
<dbReference type="OrthoDB" id="1994867at2759"/>
<comment type="caution">
    <text evidence="2">The sequence shown here is derived from an EMBL/GenBank/DDBJ whole genome shotgun (WGS) entry which is preliminary data.</text>
</comment>
<keyword evidence="3" id="KW-1185">Reference proteome</keyword>
<evidence type="ECO:0000256" key="1">
    <source>
        <dbReference type="SAM" id="SignalP"/>
    </source>
</evidence>
<accession>A0A9D4Z6J4</accession>
<gene>
    <name evidence="2" type="ORF">GOP47_0020908</name>
</gene>
<organism evidence="2 3">
    <name type="scientific">Adiantum capillus-veneris</name>
    <name type="common">Maidenhair fern</name>
    <dbReference type="NCBI Taxonomy" id="13818"/>
    <lineage>
        <taxon>Eukaryota</taxon>
        <taxon>Viridiplantae</taxon>
        <taxon>Streptophyta</taxon>
        <taxon>Embryophyta</taxon>
        <taxon>Tracheophyta</taxon>
        <taxon>Polypodiopsida</taxon>
        <taxon>Polypodiidae</taxon>
        <taxon>Polypodiales</taxon>
        <taxon>Pteridineae</taxon>
        <taxon>Pteridaceae</taxon>
        <taxon>Vittarioideae</taxon>
        <taxon>Adiantum</taxon>
    </lineage>
</organism>
<feature type="signal peptide" evidence="1">
    <location>
        <begin position="1"/>
        <end position="34"/>
    </location>
</feature>
<proteinExistence type="predicted"/>
<dbReference type="Proteomes" id="UP000886520">
    <property type="component" value="Chromosome 20"/>
</dbReference>
<evidence type="ECO:0000313" key="2">
    <source>
        <dbReference type="EMBL" id="KAI5064238.1"/>
    </source>
</evidence>
<reference evidence="2" key="1">
    <citation type="submission" date="2021-01" db="EMBL/GenBank/DDBJ databases">
        <title>Adiantum capillus-veneris genome.</title>
        <authorList>
            <person name="Fang Y."/>
            <person name="Liao Q."/>
        </authorList>
    </citation>
    <scope>NUCLEOTIDE SEQUENCE</scope>
    <source>
        <strain evidence="2">H3</strain>
        <tissue evidence="2">Leaf</tissue>
    </source>
</reference>
<protein>
    <submittedName>
        <fullName evidence="2">Uncharacterized protein</fullName>
    </submittedName>
</protein>
<keyword evidence="1" id="KW-0732">Signal</keyword>
<evidence type="ECO:0000313" key="3">
    <source>
        <dbReference type="Proteomes" id="UP000886520"/>
    </source>
</evidence>